<proteinExistence type="predicted"/>
<protein>
    <submittedName>
        <fullName evidence="1">Ovule protein</fullName>
    </submittedName>
</protein>
<organism evidence="1">
    <name type="scientific">Brugia timori</name>
    <dbReference type="NCBI Taxonomy" id="42155"/>
    <lineage>
        <taxon>Eukaryota</taxon>
        <taxon>Metazoa</taxon>
        <taxon>Ecdysozoa</taxon>
        <taxon>Nematoda</taxon>
        <taxon>Chromadorea</taxon>
        <taxon>Rhabditida</taxon>
        <taxon>Spirurina</taxon>
        <taxon>Spiruromorpha</taxon>
        <taxon>Filarioidea</taxon>
        <taxon>Onchocercidae</taxon>
        <taxon>Brugia</taxon>
    </lineage>
</organism>
<sequence>LIHGHLRQFTHITLPDKFFANNLIIAVTKFSSAPAQKCNLLKCETTSQITSTHTIR</sequence>
<dbReference type="WBParaSite" id="BTMF_0000193801-mRNA-1">
    <property type="protein sequence ID" value="BTMF_0000193801-mRNA-1"/>
    <property type="gene ID" value="BTMF_0000193801"/>
</dbReference>
<evidence type="ECO:0000313" key="1">
    <source>
        <dbReference type="WBParaSite" id="BTMF_0000193801-mRNA-1"/>
    </source>
</evidence>
<dbReference type="AlphaFoldDB" id="A0A0R3Q6I4"/>
<name>A0A0R3Q6I4_9BILA</name>
<reference evidence="1" key="1">
    <citation type="submission" date="2017-02" db="UniProtKB">
        <authorList>
            <consortium name="WormBaseParasite"/>
        </authorList>
    </citation>
    <scope>IDENTIFICATION</scope>
</reference>
<accession>A0A0R3Q6I4</accession>